<dbReference type="RefSeq" id="WP_319831251.1">
    <property type="nucleotide sequence ID" value="NZ_CP138858.1"/>
</dbReference>
<gene>
    <name evidence="3" type="ORF">SH580_12790</name>
</gene>
<feature type="domain" description="FecR protein" evidence="2">
    <location>
        <begin position="62"/>
        <end position="172"/>
    </location>
</feature>
<accession>A0ABZ0RGT3</accession>
<dbReference type="Proteomes" id="UP001324993">
    <property type="component" value="Chromosome"/>
</dbReference>
<organism evidence="3 4">
    <name type="scientific">Coraliomargarita algicola</name>
    <dbReference type="NCBI Taxonomy" id="3092156"/>
    <lineage>
        <taxon>Bacteria</taxon>
        <taxon>Pseudomonadati</taxon>
        <taxon>Verrucomicrobiota</taxon>
        <taxon>Opitutia</taxon>
        <taxon>Puniceicoccales</taxon>
        <taxon>Coraliomargaritaceae</taxon>
        <taxon>Coraliomargarita</taxon>
    </lineage>
</organism>
<evidence type="ECO:0000313" key="4">
    <source>
        <dbReference type="Proteomes" id="UP001324993"/>
    </source>
</evidence>
<feature type="chain" id="PRO_5045427449" evidence="1">
    <location>
        <begin position="24"/>
        <end position="275"/>
    </location>
</feature>
<proteinExistence type="predicted"/>
<sequence>MKTLRIPFTILCLLALSAFSAQAAQLASAKVLEIAGTVTKYSANGKHSKLKAGDILTQGDAISATALSWAKLVFSNGSELTVEENTSITITKMEQEAFSGNQSYEQLQADPSKSQTMLELNYGKLNGHVKKLSEGSNFMVNTPLGTAAIRGTFFTIILRYNADTNEFTLSVKNIDGRVDMISRYSGDIAYSEGGEGEKEYNMEVDDVKIEAVPATNTVIIRLPRRNPAFEALFDKIKNSIPTDSSSSPTVIIEIPAPEITPEDPSIRVVSPNTGN</sequence>
<protein>
    <submittedName>
        <fullName evidence="3">FecR domain-containing protein</fullName>
    </submittedName>
</protein>
<dbReference type="PANTHER" id="PTHR38731">
    <property type="entry name" value="LIPL45-RELATED LIPOPROTEIN-RELATED"/>
    <property type="match status" value="1"/>
</dbReference>
<dbReference type="EMBL" id="CP138858">
    <property type="protein sequence ID" value="WPJ94313.1"/>
    <property type="molecule type" value="Genomic_DNA"/>
</dbReference>
<evidence type="ECO:0000313" key="3">
    <source>
        <dbReference type="EMBL" id="WPJ94313.1"/>
    </source>
</evidence>
<dbReference type="Gene3D" id="2.60.120.1440">
    <property type="match status" value="1"/>
</dbReference>
<evidence type="ECO:0000256" key="1">
    <source>
        <dbReference type="SAM" id="SignalP"/>
    </source>
</evidence>
<name>A0ABZ0RGT3_9BACT</name>
<dbReference type="InterPro" id="IPR006860">
    <property type="entry name" value="FecR"/>
</dbReference>
<reference evidence="3 4" key="1">
    <citation type="submission" date="2023-11" db="EMBL/GenBank/DDBJ databases">
        <title>Coraliomargarita sp. nov., isolated from marine algae.</title>
        <authorList>
            <person name="Lee J.K."/>
            <person name="Baek J.H."/>
            <person name="Kim J.M."/>
            <person name="Choi D.G."/>
            <person name="Jeon C.O."/>
        </authorList>
    </citation>
    <scope>NUCLEOTIDE SEQUENCE [LARGE SCALE GENOMIC DNA]</scope>
    <source>
        <strain evidence="3 4">J2-16</strain>
    </source>
</reference>
<evidence type="ECO:0000259" key="2">
    <source>
        <dbReference type="Pfam" id="PF04773"/>
    </source>
</evidence>
<feature type="signal peptide" evidence="1">
    <location>
        <begin position="1"/>
        <end position="23"/>
    </location>
</feature>
<keyword evidence="1" id="KW-0732">Signal</keyword>
<dbReference type="Pfam" id="PF04773">
    <property type="entry name" value="FecR"/>
    <property type="match status" value="1"/>
</dbReference>
<keyword evidence="4" id="KW-1185">Reference proteome</keyword>
<dbReference type="PANTHER" id="PTHR38731:SF1">
    <property type="entry name" value="FECR PROTEIN DOMAIN-CONTAINING PROTEIN"/>
    <property type="match status" value="1"/>
</dbReference>